<proteinExistence type="predicted"/>
<accession>A0ABN3KIK1</accession>
<evidence type="ECO:0000313" key="1">
    <source>
        <dbReference type="EMBL" id="GAA2460382.1"/>
    </source>
</evidence>
<name>A0ABN3KIK1_9ACTN</name>
<evidence type="ECO:0000313" key="2">
    <source>
        <dbReference type="Proteomes" id="UP001501638"/>
    </source>
</evidence>
<dbReference type="RefSeq" id="WP_344327656.1">
    <property type="nucleotide sequence ID" value="NZ_BAAASZ010000035.1"/>
</dbReference>
<dbReference type="EMBL" id="BAAASZ010000035">
    <property type="protein sequence ID" value="GAA2460382.1"/>
    <property type="molecule type" value="Genomic_DNA"/>
</dbReference>
<sequence length="66" mass="7121">MSTEVITTSGSDRYHAREDCDWYQAGRRGSEAQGYRLHEPTWTSVAEAEAAGRTACGNCVTGSAHA</sequence>
<protein>
    <submittedName>
        <fullName evidence="1">Uncharacterized protein</fullName>
    </submittedName>
</protein>
<comment type="caution">
    <text evidence="1">The sequence shown here is derived from an EMBL/GenBank/DDBJ whole genome shotgun (WGS) entry which is preliminary data.</text>
</comment>
<organism evidence="1 2">
    <name type="scientific">Streptomyces macrosporus</name>
    <dbReference type="NCBI Taxonomy" id="44032"/>
    <lineage>
        <taxon>Bacteria</taxon>
        <taxon>Bacillati</taxon>
        <taxon>Actinomycetota</taxon>
        <taxon>Actinomycetes</taxon>
        <taxon>Kitasatosporales</taxon>
        <taxon>Streptomycetaceae</taxon>
        <taxon>Streptomyces</taxon>
    </lineage>
</organism>
<reference evidence="1 2" key="1">
    <citation type="journal article" date="2019" name="Int. J. Syst. Evol. Microbiol.">
        <title>The Global Catalogue of Microorganisms (GCM) 10K type strain sequencing project: providing services to taxonomists for standard genome sequencing and annotation.</title>
        <authorList>
            <consortium name="The Broad Institute Genomics Platform"/>
            <consortium name="The Broad Institute Genome Sequencing Center for Infectious Disease"/>
            <person name="Wu L."/>
            <person name="Ma J."/>
        </authorList>
    </citation>
    <scope>NUCLEOTIDE SEQUENCE [LARGE SCALE GENOMIC DNA]</scope>
    <source>
        <strain evidence="1 2">JCM 6305</strain>
    </source>
</reference>
<dbReference type="Proteomes" id="UP001501638">
    <property type="component" value="Unassembled WGS sequence"/>
</dbReference>
<keyword evidence="2" id="KW-1185">Reference proteome</keyword>
<gene>
    <name evidence="1" type="ORF">GCM10010405_50900</name>
</gene>